<dbReference type="Proteomes" id="UP000800038">
    <property type="component" value="Unassembled WGS sequence"/>
</dbReference>
<gene>
    <name evidence="2" type="ORF">EJ02DRAFT_516167</name>
</gene>
<reference evidence="2" key="1">
    <citation type="journal article" date="2020" name="Stud. Mycol.">
        <title>101 Dothideomycetes genomes: a test case for predicting lifestyles and emergence of pathogens.</title>
        <authorList>
            <person name="Haridas S."/>
            <person name="Albert R."/>
            <person name="Binder M."/>
            <person name="Bloem J."/>
            <person name="Labutti K."/>
            <person name="Salamov A."/>
            <person name="Andreopoulos B."/>
            <person name="Baker S."/>
            <person name="Barry K."/>
            <person name="Bills G."/>
            <person name="Bluhm B."/>
            <person name="Cannon C."/>
            <person name="Castanera R."/>
            <person name="Culley D."/>
            <person name="Daum C."/>
            <person name="Ezra D."/>
            <person name="Gonzalez J."/>
            <person name="Henrissat B."/>
            <person name="Kuo A."/>
            <person name="Liang C."/>
            <person name="Lipzen A."/>
            <person name="Lutzoni F."/>
            <person name="Magnuson J."/>
            <person name="Mondo S."/>
            <person name="Nolan M."/>
            <person name="Ohm R."/>
            <person name="Pangilinan J."/>
            <person name="Park H.-J."/>
            <person name="Ramirez L."/>
            <person name="Alfaro M."/>
            <person name="Sun H."/>
            <person name="Tritt A."/>
            <person name="Yoshinaga Y."/>
            <person name="Zwiers L.-H."/>
            <person name="Turgeon B."/>
            <person name="Goodwin S."/>
            <person name="Spatafora J."/>
            <person name="Crous P."/>
            <person name="Grigoriev I."/>
        </authorList>
    </citation>
    <scope>NUCLEOTIDE SEQUENCE</scope>
    <source>
        <strain evidence="2">CBS 161.51</strain>
    </source>
</reference>
<accession>A0A6A5S5F8</accession>
<sequence length="595" mass="65416">MPSTSDDSPVNRLIASLHPQRIAVQAGTTEAVARDVVFVLMHHVDQHVRARPAPGRQDRFKITSEALLAVVRDTDTNKLAVENRAPEEDVHRILRVVTAVADATSAQVQQEAAQPWERQEFFAPEQIYGENQDLEWPESIPEHAYRLLLAFERVHHPDEPLGRGTVVMSPQDLRSLQNGMMALQRKITHAYGNIIDGIAPQQRPEFATESWYTSRRGHQQATAKTEEMSSTADIAARALVKMHRASAEAPPNEMVVHAYTQAGSMPYPKVRDHLAHPQFPASAQKGLPLSSSQVINSQISGVVPYSGFSLERACSAMQPLVPKHDLPRSPGNSPVKKKTRDGTAAASIHREKEKKNDVAYRNGAYRLFLLAERKRVGEELAEHVSGLQGGVKGKELSSLMVEIWSHMPADDKAPFVATYDAEQEQENKNTGALVAPDRQRGNNQTFQDMDRIKRVESIERCNTVLNARTICQFMRLRTQTPANSVTRAAAAAARRYHSAAPDLPQNEQLYAHPTPAPSRGSTDPPANSVTKAATARRSSVTPALPSNVSVYVDPPLALSKGPMALSPRITARTSGRPPLSSAHCVGNRTPQQLLP</sequence>
<evidence type="ECO:0000313" key="2">
    <source>
        <dbReference type="EMBL" id="KAF1935855.1"/>
    </source>
</evidence>
<proteinExistence type="predicted"/>
<feature type="region of interest" description="Disordered" evidence="1">
    <location>
        <begin position="500"/>
        <end position="541"/>
    </location>
</feature>
<protein>
    <submittedName>
        <fullName evidence="2">Uncharacterized protein</fullName>
    </submittedName>
</protein>
<dbReference type="AlphaFoldDB" id="A0A6A5S5F8"/>
<name>A0A6A5S5F8_9PLEO</name>
<dbReference type="InterPro" id="IPR036910">
    <property type="entry name" value="HMG_box_dom_sf"/>
</dbReference>
<dbReference type="CDD" id="cd00084">
    <property type="entry name" value="HMG-box_SF"/>
    <property type="match status" value="1"/>
</dbReference>
<evidence type="ECO:0000313" key="3">
    <source>
        <dbReference type="Proteomes" id="UP000800038"/>
    </source>
</evidence>
<feature type="compositionally biased region" description="Polar residues" evidence="1">
    <location>
        <begin position="519"/>
        <end position="541"/>
    </location>
</feature>
<evidence type="ECO:0000256" key="1">
    <source>
        <dbReference type="SAM" id="MobiDB-lite"/>
    </source>
</evidence>
<feature type="region of interest" description="Disordered" evidence="1">
    <location>
        <begin position="321"/>
        <end position="355"/>
    </location>
</feature>
<feature type="non-terminal residue" evidence="2">
    <location>
        <position position="595"/>
    </location>
</feature>
<dbReference type="OrthoDB" id="3801208at2759"/>
<organism evidence="2 3">
    <name type="scientific">Clathrospora elynae</name>
    <dbReference type="NCBI Taxonomy" id="706981"/>
    <lineage>
        <taxon>Eukaryota</taxon>
        <taxon>Fungi</taxon>
        <taxon>Dikarya</taxon>
        <taxon>Ascomycota</taxon>
        <taxon>Pezizomycotina</taxon>
        <taxon>Dothideomycetes</taxon>
        <taxon>Pleosporomycetidae</taxon>
        <taxon>Pleosporales</taxon>
        <taxon>Diademaceae</taxon>
        <taxon>Clathrospora</taxon>
    </lineage>
</organism>
<dbReference type="EMBL" id="ML976229">
    <property type="protein sequence ID" value="KAF1935855.1"/>
    <property type="molecule type" value="Genomic_DNA"/>
</dbReference>
<feature type="region of interest" description="Disordered" evidence="1">
    <location>
        <begin position="568"/>
        <end position="595"/>
    </location>
</feature>
<dbReference type="Gene3D" id="1.10.30.10">
    <property type="entry name" value="High mobility group box domain"/>
    <property type="match status" value="1"/>
</dbReference>
<keyword evidence="3" id="KW-1185">Reference proteome</keyword>